<dbReference type="Pfam" id="PF01925">
    <property type="entry name" value="TauE"/>
    <property type="match status" value="1"/>
</dbReference>
<dbReference type="AlphaFoldDB" id="A0A4R0YPU7"/>
<dbReference type="GO" id="GO:0005886">
    <property type="term" value="C:plasma membrane"/>
    <property type="evidence" value="ECO:0007669"/>
    <property type="project" value="UniProtKB-SubCell"/>
</dbReference>
<evidence type="ECO:0000313" key="8">
    <source>
        <dbReference type="Proteomes" id="UP000291822"/>
    </source>
</evidence>
<evidence type="ECO:0000256" key="5">
    <source>
        <dbReference type="ARBA" id="ARBA00023136"/>
    </source>
</evidence>
<dbReference type="PANTHER" id="PTHR43701:SF12">
    <property type="entry name" value="MEMBRANE TRANSPORTER PROTEIN YTNM-RELATED"/>
    <property type="match status" value="1"/>
</dbReference>
<accession>A0A4R0YPU7</accession>
<feature type="transmembrane region" description="Helical" evidence="6">
    <location>
        <begin position="99"/>
        <end position="117"/>
    </location>
</feature>
<evidence type="ECO:0000256" key="1">
    <source>
        <dbReference type="ARBA" id="ARBA00004141"/>
    </source>
</evidence>
<feature type="transmembrane region" description="Helical" evidence="6">
    <location>
        <begin position="72"/>
        <end position="93"/>
    </location>
</feature>
<name>A0A4R0YPU7_9GAMM</name>
<comment type="caution">
    <text evidence="7">The sequence shown here is derived from an EMBL/GenBank/DDBJ whole genome shotgun (WGS) entry which is preliminary data.</text>
</comment>
<keyword evidence="5 6" id="KW-0472">Membrane</keyword>
<keyword evidence="6" id="KW-1003">Cell membrane</keyword>
<feature type="transmembrane region" description="Helical" evidence="6">
    <location>
        <begin position="225"/>
        <end position="243"/>
    </location>
</feature>
<evidence type="ECO:0000256" key="2">
    <source>
        <dbReference type="ARBA" id="ARBA00009142"/>
    </source>
</evidence>
<comment type="similarity">
    <text evidence="2 6">Belongs to the 4-toluene sulfonate uptake permease (TSUP) (TC 2.A.102) family.</text>
</comment>
<evidence type="ECO:0000256" key="4">
    <source>
        <dbReference type="ARBA" id="ARBA00022989"/>
    </source>
</evidence>
<evidence type="ECO:0000313" key="7">
    <source>
        <dbReference type="EMBL" id="TCI09915.1"/>
    </source>
</evidence>
<gene>
    <name evidence="7" type="ORF">EZM97_13275</name>
</gene>
<protein>
    <recommendedName>
        <fullName evidence="6">Probable membrane transporter protein</fullName>
    </recommendedName>
</protein>
<feature type="transmembrane region" description="Helical" evidence="6">
    <location>
        <begin position="200"/>
        <end position="218"/>
    </location>
</feature>
<evidence type="ECO:0000256" key="3">
    <source>
        <dbReference type="ARBA" id="ARBA00022692"/>
    </source>
</evidence>
<sequence length="249" mass="25561">MLTDFLASALIGVLAQLVDGALGMAYGVTSAALLLTLGVPPALASASVHYAETFTCGASGISHLLAGNVLRRLFWGLVIPGAIGATLGAYVVSHVPPEWMKLALTPYLIGMGVFLLLRPIRRQRLHEETPRLTRPLGLVAGFADAVAGGGWSALTVTTLVARGLRPRMVIGTVHLAKCVVSAVASISFLVQVGLPHGASVLGLIAGGVVAAPASALLARRMPPRLATVLAALAVLAIGLNNVARGWLAH</sequence>
<reference evidence="7 8" key="1">
    <citation type="submission" date="2019-02" db="EMBL/GenBank/DDBJ databases">
        <title>Dyella amyloliquefaciens sp. nov., isolated from forest soil.</title>
        <authorList>
            <person name="Gao Z.-H."/>
            <person name="Qiu L.-H."/>
        </authorList>
    </citation>
    <scope>NUCLEOTIDE SEQUENCE [LARGE SCALE GENOMIC DNA]</scope>
    <source>
        <strain evidence="7 8">KACC 12747</strain>
    </source>
</reference>
<keyword evidence="3 6" id="KW-0812">Transmembrane</keyword>
<keyword evidence="8" id="KW-1185">Reference proteome</keyword>
<dbReference type="PANTHER" id="PTHR43701">
    <property type="entry name" value="MEMBRANE TRANSPORTER PROTEIN MJ0441-RELATED"/>
    <property type="match status" value="1"/>
</dbReference>
<dbReference type="Proteomes" id="UP000291822">
    <property type="component" value="Unassembled WGS sequence"/>
</dbReference>
<evidence type="ECO:0000256" key="6">
    <source>
        <dbReference type="RuleBase" id="RU363041"/>
    </source>
</evidence>
<dbReference type="InterPro" id="IPR002781">
    <property type="entry name" value="TM_pro_TauE-like"/>
</dbReference>
<dbReference type="InterPro" id="IPR051598">
    <property type="entry name" value="TSUP/Inactive_protease-like"/>
</dbReference>
<keyword evidence="4 6" id="KW-1133">Transmembrane helix</keyword>
<dbReference type="EMBL" id="SJTG01000002">
    <property type="protein sequence ID" value="TCI09915.1"/>
    <property type="molecule type" value="Genomic_DNA"/>
</dbReference>
<proteinExistence type="inferred from homology"/>
<feature type="transmembrane region" description="Helical" evidence="6">
    <location>
        <begin position="175"/>
        <end position="194"/>
    </location>
</feature>
<comment type="subcellular location">
    <subcellularLocation>
        <location evidence="6">Cell membrane</location>
        <topology evidence="6">Multi-pass membrane protein</topology>
    </subcellularLocation>
    <subcellularLocation>
        <location evidence="1">Membrane</location>
        <topology evidence="1">Multi-pass membrane protein</topology>
    </subcellularLocation>
</comment>
<organism evidence="7 8">
    <name type="scientific">Dyella soli</name>
    <dbReference type="NCBI Taxonomy" id="522319"/>
    <lineage>
        <taxon>Bacteria</taxon>
        <taxon>Pseudomonadati</taxon>
        <taxon>Pseudomonadota</taxon>
        <taxon>Gammaproteobacteria</taxon>
        <taxon>Lysobacterales</taxon>
        <taxon>Rhodanobacteraceae</taxon>
        <taxon>Dyella</taxon>
    </lineage>
</organism>
<dbReference type="RefSeq" id="WP_131407432.1">
    <property type="nucleotide sequence ID" value="NZ_SJTG01000002.1"/>
</dbReference>